<keyword evidence="1" id="KW-0238">DNA-binding</keyword>
<dbReference type="SUPFAM" id="SSF46955">
    <property type="entry name" value="Putative DNA-binding domain"/>
    <property type="match status" value="1"/>
</dbReference>
<dbReference type="RefSeq" id="WP_389223710.1">
    <property type="nucleotide sequence ID" value="NZ_JBIACJ010000020.1"/>
</dbReference>
<dbReference type="InterPro" id="IPR009061">
    <property type="entry name" value="DNA-bd_dom_put_sf"/>
</dbReference>
<evidence type="ECO:0000259" key="3">
    <source>
        <dbReference type="PROSITE" id="PS50937"/>
    </source>
</evidence>
<reference evidence="4 5" key="1">
    <citation type="submission" date="2024-08" db="EMBL/GenBank/DDBJ databases">
        <title>Two novel Cytobacillus novel species.</title>
        <authorList>
            <person name="Liu G."/>
        </authorList>
    </citation>
    <scope>NUCLEOTIDE SEQUENCE [LARGE SCALE GENOMIC DNA]</scope>
    <source>
        <strain evidence="4 5">FJAT-53684</strain>
    </source>
</reference>
<dbReference type="PANTHER" id="PTHR30204:SF96">
    <property type="entry name" value="CHROMOSOME-ANCHORING PROTEIN RACA"/>
    <property type="match status" value="1"/>
</dbReference>
<comment type="caution">
    <text evidence="4">The sequence shown here is derived from an EMBL/GenBank/DDBJ whole genome shotgun (WGS) entry which is preliminary data.</text>
</comment>
<dbReference type="InterPro" id="IPR047057">
    <property type="entry name" value="MerR_fam"/>
</dbReference>
<sequence length="404" mass="45956">MRIGKFGEENNLTVDAIRHYMDLGLLVPEKKGGQYFFDDNCQKDLELIIEFKGMGFSLNDIKTILTFKNLGMLAGYEENAYYQSLFNHKYKKIEEEIESLTKAKEKLETKMDEYKERLAPPIVPMGIDLTALSLLACHKCGDPLSLENGSINRNQIIDGELACSCGKYQVESGILISGTSIDFVPMTSEDQYISDYILNTDSFYLETLQKGMQTLKRKISGLDLDGKVILEPGSGIGFLLRTIYTTLPDSCMYIAVDHNIKKQKFLKSILERAGIKKNILFICADFSAIPIKKNSADIILDNSGTSNYSFDHTDFMLEKLDGLMKKDAFLIGTYLAFKNFSSKSKITPEYRDNFIPAKIRRKIEGLHFKLLEENASDFINKGGRYEDFFVKGEEIFNYMFIGKR</sequence>
<evidence type="ECO:0000256" key="1">
    <source>
        <dbReference type="ARBA" id="ARBA00023125"/>
    </source>
</evidence>
<dbReference type="SUPFAM" id="SSF53335">
    <property type="entry name" value="S-adenosyl-L-methionine-dependent methyltransferases"/>
    <property type="match status" value="1"/>
</dbReference>
<dbReference type="Pfam" id="PF13847">
    <property type="entry name" value="Methyltransf_31"/>
    <property type="match status" value="1"/>
</dbReference>
<proteinExistence type="predicted"/>
<protein>
    <submittedName>
        <fullName evidence="4">MerR family transcriptional regulator</fullName>
    </submittedName>
</protein>
<dbReference type="Proteomes" id="UP001601058">
    <property type="component" value="Unassembled WGS sequence"/>
</dbReference>
<feature type="domain" description="HTH merR-type" evidence="3">
    <location>
        <begin position="1"/>
        <end position="67"/>
    </location>
</feature>
<accession>A0ABW6K3I5</accession>
<keyword evidence="2" id="KW-0175">Coiled coil</keyword>
<evidence type="ECO:0000313" key="4">
    <source>
        <dbReference type="EMBL" id="MFE8698766.1"/>
    </source>
</evidence>
<dbReference type="Gene3D" id="3.40.50.150">
    <property type="entry name" value="Vaccinia Virus protein VP39"/>
    <property type="match status" value="1"/>
</dbReference>
<name>A0ABW6K3I5_9BACI</name>
<dbReference type="InterPro" id="IPR029063">
    <property type="entry name" value="SAM-dependent_MTases_sf"/>
</dbReference>
<gene>
    <name evidence="4" type="ORF">ACFYKT_20995</name>
</gene>
<dbReference type="Gene3D" id="1.10.1660.10">
    <property type="match status" value="1"/>
</dbReference>
<dbReference type="SMART" id="SM00422">
    <property type="entry name" value="HTH_MERR"/>
    <property type="match status" value="1"/>
</dbReference>
<organism evidence="4 5">
    <name type="scientific">Cytobacillus mangrovibacter</name>
    <dbReference type="NCBI Taxonomy" id="3299024"/>
    <lineage>
        <taxon>Bacteria</taxon>
        <taxon>Bacillati</taxon>
        <taxon>Bacillota</taxon>
        <taxon>Bacilli</taxon>
        <taxon>Bacillales</taxon>
        <taxon>Bacillaceae</taxon>
        <taxon>Cytobacillus</taxon>
    </lineage>
</organism>
<evidence type="ECO:0000313" key="5">
    <source>
        <dbReference type="Proteomes" id="UP001601058"/>
    </source>
</evidence>
<dbReference type="EMBL" id="JBIACJ010000020">
    <property type="protein sequence ID" value="MFE8698766.1"/>
    <property type="molecule type" value="Genomic_DNA"/>
</dbReference>
<dbReference type="PANTHER" id="PTHR30204">
    <property type="entry name" value="REDOX-CYCLING DRUG-SENSING TRANSCRIPTIONAL ACTIVATOR SOXR"/>
    <property type="match status" value="1"/>
</dbReference>
<evidence type="ECO:0000256" key="2">
    <source>
        <dbReference type="SAM" id="Coils"/>
    </source>
</evidence>
<keyword evidence="5" id="KW-1185">Reference proteome</keyword>
<dbReference type="InterPro" id="IPR000551">
    <property type="entry name" value="MerR-type_HTH_dom"/>
</dbReference>
<dbReference type="PROSITE" id="PS50937">
    <property type="entry name" value="HTH_MERR_2"/>
    <property type="match status" value="1"/>
</dbReference>
<dbReference type="CDD" id="cd04777">
    <property type="entry name" value="HTH_MerR-like_sg1"/>
    <property type="match status" value="1"/>
</dbReference>
<dbReference type="Pfam" id="PF13411">
    <property type="entry name" value="MerR_1"/>
    <property type="match status" value="1"/>
</dbReference>
<dbReference type="InterPro" id="IPR025714">
    <property type="entry name" value="Methyltranfer_dom"/>
</dbReference>
<feature type="coiled-coil region" evidence="2">
    <location>
        <begin position="90"/>
        <end position="117"/>
    </location>
</feature>